<dbReference type="InterPro" id="IPR017441">
    <property type="entry name" value="Protein_kinase_ATP_BS"/>
</dbReference>
<dbReference type="SMART" id="SM00220">
    <property type="entry name" value="S_TKc"/>
    <property type="match status" value="1"/>
</dbReference>
<keyword evidence="19" id="KW-0325">Glycoprotein</keyword>
<evidence type="ECO:0000256" key="15">
    <source>
        <dbReference type="ARBA" id="ARBA00022989"/>
    </source>
</evidence>
<sequence>MPGTQCLLAKCREVCSNTLKGFGTCTETPPGSDRYTSEKQNLEVKEKDRAYEVHYFSKVELPLNPTPNRERERETQNRCRTEKPGLGFESQRGKQILSKPMPIPRKVLTLTFFFSLFLPFFISSASASSNEVSALVSWLHSSNSSPPTAFSTWNPSDSDPCQWSYITCSSSDKLVTEINVVSLQLALPFPPNISTFTSLQKLVISNTNLTGSISSDIGDCSQLKVIDLSSNSLVGEIPSALGKLKSLQELILNSNALTGKIPPELGGCVSLKNLDIFDNFLSGTLPAELGKISTLESLRAGGNSELSGKIPEEIGNCGNLTVLGLAATKISGNLPVTLGKLSKLETISVYSTMISGEIPKELGNCSQLINMFLYDNDLSGTLPRELGQLQKLEKMLLWQNDLHGPIPEEIGFIKSLNAIDLSMNSFSGTIPKSFGNLSNLQELMLSSNNITGSIPSVLSNCTKLVQLQIDANQISGLIPPEIGLLKELNIFLGWQNKLEGNIPTELTGCQNLQALDLSQNLLTGAIPPGLFQLRNLTKLLLISNAISGVIPPEIGSCTSLVRLRLVNNRITGQIPREIGLLQNLSFLDLSENSLSGPVPWEISNCRQLQMLNLSNNTLRGSLPLSLSSLTKLQVLDVSSNDLTGKVPDSLGQLISLNRLILSKNSFNGEIPKSLGHCMNLQLLDLSSNNISGTIPEELFDIQDLDIALNLSWNSLDGSIPARISALNRLSVLDISHNMLSGDLFALSGLENLVSLNISNNRFSGYLPDSKVFRQLIAEEMEGNSGLCSKGLKSCFVSNTTLLNTQNGGDFVHSQRLKIAIGLLITVTVALAVLGVLAVFRARQMIQEGNDSEKGENLWTWQFTPFQKLNFTVEHVLKCLVEANVIGKGCSGVVYRAEMPNQEVIAVKKLWPVAVTVAKTSGGRDSFSAEVKTLGSIRHKNIVRFLGCCWNKNTRLLMYDYMSNGSLGSLLHERSGECSLGWEVRYKIILGAAQGLAYLHHDCVPPIVHRDIKANNILIGPDFEPYIGDFGLAKLVDDGDFARSSKTIAGSYGYIAPEYGYSLKITEKSDVYSYGVVVLEVLTGKEPIDPTIPDGLHIVDWVKKIRDIQVIDEGLQARPESEVEEVMQTLGVALLCVNPIPEDRPTMKDVAAMLSEIRQEREEPIKAGGNNGCSGSCNNNGGEGRDESLSSSAMQQTAKYLRSSSTSFSASSLLYSSSSSTSNARPNLK</sequence>
<gene>
    <name evidence="24" type="ORF">ERUC_LOCUS40484</name>
</gene>
<keyword evidence="3" id="KW-1003">Cell membrane</keyword>
<dbReference type="SMART" id="SM00369">
    <property type="entry name" value="LRR_TYP"/>
    <property type="match status" value="8"/>
</dbReference>
<dbReference type="PANTHER" id="PTHR27008">
    <property type="entry name" value="OS04G0122200 PROTEIN"/>
    <property type="match status" value="1"/>
</dbReference>
<feature type="binding site" evidence="20">
    <location>
        <position position="918"/>
    </location>
    <ligand>
        <name>ATP</name>
        <dbReference type="ChEBI" id="CHEBI:30616"/>
    </ligand>
</feature>
<dbReference type="InterPro" id="IPR001611">
    <property type="entry name" value="Leu-rich_rpt"/>
</dbReference>
<dbReference type="Pfam" id="PF23598">
    <property type="entry name" value="LRR_14"/>
    <property type="match status" value="1"/>
</dbReference>
<keyword evidence="14" id="KW-0832">Ubl conjugation</keyword>
<dbReference type="PROSITE" id="PS50011">
    <property type="entry name" value="PROTEIN_KINASE_DOM"/>
    <property type="match status" value="1"/>
</dbReference>
<comment type="similarity">
    <text evidence="2">Belongs to the protein kinase superfamily. Ser/Thr protein kinase family.</text>
</comment>
<dbReference type="SUPFAM" id="SSF52058">
    <property type="entry name" value="L domain-like"/>
    <property type="match status" value="1"/>
</dbReference>
<dbReference type="InterPro" id="IPR055414">
    <property type="entry name" value="LRR_R13L4/SHOC2-like"/>
</dbReference>
<dbReference type="FunFam" id="3.80.10.10:FF:000775">
    <property type="entry name" value="Predicted protein"/>
    <property type="match status" value="1"/>
</dbReference>
<evidence type="ECO:0000256" key="12">
    <source>
        <dbReference type="ARBA" id="ARBA00022777"/>
    </source>
</evidence>
<keyword evidence="6" id="KW-0433">Leucine-rich repeat</keyword>
<dbReference type="Gene3D" id="3.30.200.20">
    <property type="entry name" value="Phosphorylase Kinase, domain 1"/>
    <property type="match status" value="1"/>
</dbReference>
<dbReference type="InterPro" id="IPR001245">
    <property type="entry name" value="Ser-Thr/Tyr_kinase_cat_dom"/>
</dbReference>
<feature type="compositionally biased region" description="Basic and acidic residues" evidence="21">
    <location>
        <begin position="68"/>
        <end position="83"/>
    </location>
</feature>
<evidence type="ECO:0000256" key="18">
    <source>
        <dbReference type="ARBA" id="ARBA00023170"/>
    </source>
</evidence>
<feature type="domain" description="Protein kinase" evidence="23">
    <location>
        <begin position="879"/>
        <end position="1156"/>
    </location>
</feature>
<evidence type="ECO:0000256" key="22">
    <source>
        <dbReference type="SAM" id="Phobius"/>
    </source>
</evidence>
<dbReference type="GO" id="GO:0005524">
    <property type="term" value="F:ATP binding"/>
    <property type="evidence" value="ECO:0007669"/>
    <property type="project" value="UniProtKB-UniRule"/>
</dbReference>
<evidence type="ECO:0000256" key="19">
    <source>
        <dbReference type="ARBA" id="ARBA00023180"/>
    </source>
</evidence>
<dbReference type="GO" id="GO:0010078">
    <property type="term" value="P:maintenance of root meristem identity"/>
    <property type="evidence" value="ECO:0007669"/>
    <property type="project" value="UniProtKB-ARBA"/>
</dbReference>
<organism evidence="24 25">
    <name type="scientific">Eruca vesicaria subsp. sativa</name>
    <name type="common">Garden rocket</name>
    <name type="synonym">Eruca sativa</name>
    <dbReference type="NCBI Taxonomy" id="29727"/>
    <lineage>
        <taxon>Eukaryota</taxon>
        <taxon>Viridiplantae</taxon>
        <taxon>Streptophyta</taxon>
        <taxon>Embryophyta</taxon>
        <taxon>Tracheophyta</taxon>
        <taxon>Spermatophyta</taxon>
        <taxon>Magnoliopsida</taxon>
        <taxon>eudicotyledons</taxon>
        <taxon>Gunneridae</taxon>
        <taxon>Pentapetalae</taxon>
        <taxon>rosids</taxon>
        <taxon>malvids</taxon>
        <taxon>Brassicales</taxon>
        <taxon>Brassicaceae</taxon>
        <taxon>Brassiceae</taxon>
        <taxon>Eruca</taxon>
    </lineage>
</organism>
<evidence type="ECO:0000256" key="16">
    <source>
        <dbReference type="ARBA" id="ARBA00023136"/>
    </source>
</evidence>
<evidence type="ECO:0000256" key="11">
    <source>
        <dbReference type="ARBA" id="ARBA00022741"/>
    </source>
</evidence>
<dbReference type="SUPFAM" id="SSF56112">
    <property type="entry name" value="Protein kinase-like (PK-like)"/>
    <property type="match status" value="1"/>
</dbReference>
<feature type="region of interest" description="Disordered" evidence="21">
    <location>
        <begin position="62"/>
        <end position="85"/>
    </location>
</feature>
<feature type="transmembrane region" description="Helical" evidence="22">
    <location>
        <begin position="818"/>
        <end position="839"/>
    </location>
</feature>
<keyword evidence="7" id="KW-0808">Transferase</keyword>
<evidence type="ECO:0000256" key="20">
    <source>
        <dbReference type="PROSITE-ProRule" id="PRU10141"/>
    </source>
</evidence>
<keyword evidence="13 20" id="KW-0067">ATP-binding</keyword>
<dbReference type="Gene3D" id="1.10.510.10">
    <property type="entry name" value="Transferase(Phosphotransferase) domain 1"/>
    <property type="match status" value="1"/>
</dbReference>
<evidence type="ECO:0000256" key="9">
    <source>
        <dbReference type="ARBA" id="ARBA00022729"/>
    </source>
</evidence>
<keyword evidence="16 22" id="KW-0472">Membrane</keyword>
<feature type="compositionally biased region" description="Polar residues" evidence="21">
    <location>
        <begin position="1188"/>
        <end position="1197"/>
    </location>
</feature>
<evidence type="ECO:0000256" key="1">
    <source>
        <dbReference type="ARBA" id="ARBA00004251"/>
    </source>
</evidence>
<dbReference type="Gene3D" id="3.80.10.10">
    <property type="entry name" value="Ribonuclease Inhibitor"/>
    <property type="match status" value="4"/>
</dbReference>
<feature type="region of interest" description="Disordered" evidence="21">
    <location>
        <begin position="1209"/>
        <end position="1228"/>
    </location>
</feature>
<evidence type="ECO:0000256" key="8">
    <source>
        <dbReference type="ARBA" id="ARBA00022692"/>
    </source>
</evidence>
<keyword evidence="15 22" id="KW-1133">Transmembrane helix</keyword>
<dbReference type="InterPro" id="IPR003591">
    <property type="entry name" value="Leu-rich_rpt_typical-subtyp"/>
</dbReference>
<dbReference type="InterPro" id="IPR008271">
    <property type="entry name" value="Ser/Thr_kinase_AS"/>
</dbReference>
<accession>A0ABC8LVZ2</accession>
<comment type="subcellular location">
    <subcellularLocation>
        <location evidence="1">Cell membrane</location>
        <topology evidence="1">Single-pass type I membrane protein</topology>
    </subcellularLocation>
</comment>
<evidence type="ECO:0000256" key="6">
    <source>
        <dbReference type="ARBA" id="ARBA00022614"/>
    </source>
</evidence>
<keyword evidence="17" id="KW-1015">Disulfide bond</keyword>
<dbReference type="PROSITE" id="PS00108">
    <property type="entry name" value="PROTEIN_KINASE_ST"/>
    <property type="match status" value="1"/>
</dbReference>
<dbReference type="EMBL" id="CAKOAT010775154">
    <property type="protein sequence ID" value="CAH8388001.1"/>
    <property type="molecule type" value="Genomic_DNA"/>
</dbReference>
<keyword evidence="18" id="KW-0675">Receptor</keyword>
<dbReference type="FunFam" id="1.10.510.10:FF:000276">
    <property type="entry name" value="LRR receptor-like serine/threonine-protein kinase RCH1"/>
    <property type="match status" value="1"/>
</dbReference>
<dbReference type="InterPro" id="IPR051809">
    <property type="entry name" value="Plant_receptor-like_S/T_kinase"/>
</dbReference>
<dbReference type="GO" id="GO:0010449">
    <property type="term" value="P:root meristem growth"/>
    <property type="evidence" value="ECO:0007669"/>
    <property type="project" value="UniProtKB-ARBA"/>
</dbReference>
<dbReference type="GO" id="GO:0004674">
    <property type="term" value="F:protein serine/threonine kinase activity"/>
    <property type="evidence" value="ECO:0007669"/>
    <property type="project" value="UniProtKB-KW"/>
</dbReference>
<dbReference type="FunFam" id="3.80.10.10:FF:000333">
    <property type="entry name" value="LRR receptor-like serine/threonine-protein kinase RCH1"/>
    <property type="match status" value="1"/>
</dbReference>
<keyword evidence="12" id="KW-0418">Kinase</keyword>
<dbReference type="Proteomes" id="UP001642260">
    <property type="component" value="Unassembled WGS sequence"/>
</dbReference>
<dbReference type="SUPFAM" id="SSF52047">
    <property type="entry name" value="RNI-like"/>
    <property type="match status" value="1"/>
</dbReference>
<dbReference type="GO" id="GO:0010082">
    <property type="term" value="P:regulation of root meristem growth"/>
    <property type="evidence" value="ECO:0007669"/>
    <property type="project" value="UniProtKB-ARBA"/>
</dbReference>
<evidence type="ECO:0000256" key="14">
    <source>
        <dbReference type="ARBA" id="ARBA00022843"/>
    </source>
</evidence>
<dbReference type="PANTHER" id="PTHR27008:SF486">
    <property type="entry name" value="LRR RECEPTOR-LIKE SERINE_THREONINE-PROTEIN KINASE RCH1"/>
    <property type="match status" value="1"/>
</dbReference>
<dbReference type="Pfam" id="PF07714">
    <property type="entry name" value="PK_Tyr_Ser-Thr"/>
    <property type="match status" value="1"/>
</dbReference>
<evidence type="ECO:0000256" key="2">
    <source>
        <dbReference type="ARBA" id="ARBA00008684"/>
    </source>
</evidence>
<dbReference type="AlphaFoldDB" id="A0ABC8LVZ2"/>
<evidence type="ECO:0000256" key="13">
    <source>
        <dbReference type="ARBA" id="ARBA00022840"/>
    </source>
</evidence>
<evidence type="ECO:0000259" key="23">
    <source>
        <dbReference type="PROSITE" id="PS50011"/>
    </source>
</evidence>
<evidence type="ECO:0000256" key="7">
    <source>
        <dbReference type="ARBA" id="ARBA00022679"/>
    </source>
</evidence>
<keyword evidence="11 20" id="KW-0547">Nucleotide-binding</keyword>
<dbReference type="GO" id="GO:0005886">
    <property type="term" value="C:plasma membrane"/>
    <property type="evidence" value="ECO:0007669"/>
    <property type="project" value="UniProtKB-SubCell"/>
</dbReference>
<protein>
    <recommendedName>
        <fullName evidence="23">Protein kinase domain-containing protein</fullName>
    </recommendedName>
</protein>
<dbReference type="PROSITE" id="PS51450">
    <property type="entry name" value="LRR"/>
    <property type="match status" value="1"/>
</dbReference>
<dbReference type="FunFam" id="3.80.10.10:FF:000400">
    <property type="entry name" value="Nuclear pore complex protein NUP107"/>
    <property type="match status" value="1"/>
</dbReference>
<keyword evidence="10" id="KW-0677">Repeat</keyword>
<evidence type="ECO:0000256" key="5">
    <source>
        <dbReference type="ARBA" id="ARBA00022553"/>
    </source>
</evidence>
<name>A0ABC8LVZ2_ERUVS</name>
<evidence type="ECO:0000256" key="17">
    <source>
        <dbReference type="ARBA" id="ARBA00023157"/>
    </source>
</evidence>
<dbReference type="InterPro" id="IPR032675">
    <property type="entry name" value="LRR_dom_sf"/>
</dbReference>
<dbReference type="GO" id="GO:0042277">
    <property type="term" value="F:peptide binding"/>
    <property type="evidence" value="ECO:0007669"/>
    <property type="project" value="UniProtKB-ARBA"/>
</dbReference>
<dbReference type="FunFam" id="3.30.200.20:FF:000748">
    <property type="entry name" value="LRR receptor-like serine/threonine-protein kinase RCH1"/>
    <property type="match status" value="1"/>
</dbReference>
<dbReference type="Pfam" id="PF00560">
    <property type="entry name" value="LRR_1"/>
    <property type="match status" value="1"/>
</dbReference>
<evidence type="ECO:0000256" key="4">
    <source>
        <dbReference type="ARBA" id="ARBA00022527"/>
    </source>
</evidence>
<evidence type="ECO:0000313" key="24">
    <source>
        <dbReference type="EMBL" id="CAH8388001.1"/>
    </source>
</evidence>
<dbReference type="PRINTS" id="PR00019">
    <property type="entry name" value="LEURICHRPT"/>
</dbReference>
<keyword evidence="4" id="KW-0723">Serine/threonine-protein kinase</keyword>
<evidence type="ECO:0000256" key="3">
    <source>
        <dbReference type="ARBA" id="ARBA00022475"/>
    </source>
</evidence>
<reference evidence="24 25" key="1">
    <citation type="submission" date="2022-03" db="EMBL/GenBank/DDBJ databases">
        <authorList>
            <person name="Macdonald S."/>
            <person name="Ahmed S."/>
            <person name="Newling K."/>
        </authorList>
    </citation>
    <scope>NUCLEOTIDE SEQUENCE [LARGE SCALE GENOMIC DNA]</scope>
</reference>
<dbReference type="PROSITE" id="PS00107">
    <property type="entry name" value="PROTEIN_KINASE_ATP"/>
    <property type="match status" value="1"/>
</dbReference>
<dbReference type="FunFam" id="3.80.10.10:FF:002654">
    <property type="entry name" value="LRR receptor-like serine/threonine-protein kinase RCH1"/>
    <property type="match status" value="1"/>
</dbReference>
<dbReference type="InterPro" id="IPR013210">
    <property type="entry name" value="LRR_N_plant-typ"/>
</dbReference>
<dbReference type="GO" id="GO:2000280">
    <property type="term" value="P:regulation of root development"/>
    <property type="evidence" value="ECO:0007669"/>
    <property type="project" value="UniProtKB-ARBA"/>
</dbReference>
<evidence type="ECO:0000256" key="21">
    <source>
        <dbReference type="SAM" id="MobiDB-lite"/>
    </source>
</evidence>
<evidence type="ECO:0000256" key="10">
    <source>
        <dbReference type="ARBA" id="ARBA00022737"/>
    </source>
</evidence>
<dbReference type="Pfam" id="PF08263">
    <property type="entry name" value="LRRNT_2"/>
    <property type="match status" value="1"/>
</dbReference>
<keyword evidence="5" id="KW-0597">Phosphoprotein</keyword>
<feature type="region of interest" description="Disordered" evidence="21">
    <location>
        <begin position="1161"/>
        <end position="1200"/>
    </location>
</feature>
<keyword evidence="8 22" id="KW-0812">Transmembrane</keyword>
<proteinExistence type="inferred from homology"/>
<keyword evidence="25" id="KW-1185">Reference proteome</keyword>
<dbReference type="InterPro" id="IPR000719">
    <property type="entry name" value="Prot_kinase_dom"/>
</dbReference>
<dbReference type="InterPro" id="IPR011009">
    <property type="entry name" value="Kinase-like_dom_sf"/>
</dbReference>
<keyword evidence="9" id="KW-0732">Signal</keyword>
<feature type="compositionally biased region" description="Low complexity" evidence="21">
    <location>
        <begin position="1209"/>
        <end position="1221"/>
    </location>
</feature>
<dbReference type="GO" id="GO:0001653">
    <property type="term" value="F:peptide receptor activity"/>
    <property type="evidence" value="ECO:0007669"/>
    <property type="project" value="UniProtKB-ARBA"/>
</dbReference>
<comment type="caution">
    <text evidence="24">The sequence shown here is derived from an EMBL/GenBank/DDBJ whole genome shotgun (WGS) entry which is preliminary data.</text>
</comment>
<dbReference type="Pfam" id="PF13855">
    <property type="entry name" value="LRR_8"/>
    <property type="match status" value="2"/>
</dbReference>
<evidence type="ECO:0000313" key="25">
    <source>
        <dbReference type="Proteomes" id="UP001642260"/>
    </source>
</evidence>